<feature type="transmembrane region" description="Helical" evidence="7">
    <location>
        <begin position="408"/>
        <end position="431"/>
    </location>
</feature>
<feature type="transmembrane region" description="Helical" evidence="7">
    <location>
        <begin position="138"/>
        <end position="156"/>
    </location>
</feature>
<accession>A0AAD1MUZ7</accession>
<keyword evidence="4 7" id="KW-0812">Transmembrane</keyword>
<dbReference type="EMBL" id="AP022586">
    <property type="protein sequence ID" value="BBY17458.1"/>
    <property type="molecule type" value="Genomic_DNA"/>
</dbReference>
<evidence type="ECO:0000256" key="2">
    <source>
        <dbReference type="ARBA" id="ARBA00006162"/>
    </source>
</evidence>
<protein>
    <recommendedName>
        <fullName evidence="8">EccD-like transmembrane domain-containing protein</fullName>
    </recommendedName>
</protein>
<dbReference type="InterPro" id="IPR006707">
    <property type="entry name" value="T7SS_EccD"/>
</dbReference>
<reference evidence="9 10" key="1">
    <citation type="journal article" date="2019" name="Emerg. Microbes Infect.">
        <title>Comprehensive subspecies identification of 175 nontuberculous mycobacteria species based on 7547 genomic profiles.</title>
        <authorList>
            <person name="Matsumoto Y."/>
            <person name="Kinjo T."/>
            <person name="Motooka D."/>
            <person name="Nabeya D."/>
            <person name="Jung N."/>
            <person name="Uechi K."/>
            <person name="Horii T."/>
            <person name="Iida T."/>
            <person name="Fujita J."/>
            <person name="Nakamura S."/>
        </authorList>
    </citation>
    <scope>NUCLEOTIDE SEQUENCE [LARGE SCALE GENOMIC DNA]</scope>
    <source>
        <strain evidence="9 10">JCM 17423</strain>
    </source>
</reference>
<evidence type="ECO:0000313" key="9">
    <source>
        <dbReference type="EMBL" id="BBY17458.1"/>
    </source>
</evidence>
<sequence length="437" mass="42876">MSLNVCHVSVYADDDMDAVDLVLPARVPVVSLLPEIVDLVTAGPTGPREPWQLTTVSGAVLDESIALQDQGIGDGDLLLLSPARPRLPVFGRTDLVTAVIAAAPARGDTRALRVTTGLVAASAGALACLAGRSAGPASVLTAGALWCVVAGAAVAATRSGRGLWVCGPLTCLTVLMAALCGALAVPGPFGAPHALLAAATAGAASLVLLRLGVGSSVASTASACGGLLATVAMSGAVVWELPSHSAGVLLALLALGGLSVAPRLSVAIGGLAPAPSLSDEPHPDADRGASAGHRVLIGLVLGACAAAGVGSAVVAIACLRGSGHWVPGAAFCAVVGAALLLRSRCYAAGRCRWALTLSGTSALTAGFAIVAAQYGQWAAAVAVCAGVAAIAHEGSGETSPVASRSLEVFEYAVLAAVVPVACAVLDVFSLVRTASLI</sequence>
<dbReference type="Pfam" id="PF19053">
    <property type="entry name" value="EccD"/>
    <property type="match status" value="1"/>
</dbReference>
<feature type="transmembrane region" description="Helical" evidence="7">
    <location>
        <begin position="191"/>
        <end position="209"/>
    </location>
</feature>
<dbReference type="GO" id="GO:0005886">
    <property type="term" value="C:plasma membrane"/>
    <property type="evidence" value="ECO:0007669"/>
    <property type="project" value="UniProtKB-SubCell"/>
</dbReference>
<keyword evidence="10" id="KW-1185">Reference proteome</keyword>
<comment type="similarity">
    <text evidence="2">Belongs to the EccD/Snm4 family.</text>
</comment>
<gene>
    <name evidence="9" type="ORF">MLIT_30500</name>
</gene>
<dbReference type="InterPro" id="IPR044049">
    <property type="entry name" value="EccD_transm"/>
</dbReference>
<dbReference type="Pfam" id="PF08817">
    <property type="entry name" value="YukD"/>
    <property type="match status" value="1"/>
</dbReference>
<dbReference type="InterPro" id="IPR024962">
    <property type="entry name" value="YukD-like"/>
</dbReference>
<organism evidence="9 10">
    <name type="scientific">Mycolicibacterium litorale</name>
    <dbReference type="NCBI Taxonomy" id="758802"/>
    <lineage>
        <taxon>Bacteria</taxon>
        <taxon>Bacillati</taxon>
        <taxon>Actinomycetota</taxon>
        <taxon>Actinomycetes</taxon>
        <taxon>Mycobacteriales</taxon>
        <taxon>Mycobacteriaceae</taxon>
        <taxon>Mycolicibacterium</taxon>
    </lineage>
</organism>
<feature type="transmembrane region" description="Helical" evidence="7">
    <location>
        <begin position="295"/>
        <end position="317"/>
    </location>
</feature>
<evidence type="ECO:0000256" key="1">
    <source>
        <dbReference type="ARBA" id="ARBA00004651"/>
    </source>
</evidence>
<evidence type="ECO:0000256" key="3">
    <source>
        <dbReference type="ARBA" id="ARBA00022475"/>
    </source>
</evidence>
<evidence type="ECO:0000256" key="5">
    <source>
        <dbReference type="ARBA" id="ARBA00022989"/>
    </source>
</evidence>
<dbReference type="Proteomes" id="UP000466607">
    <property type="component" value="Chromosome"/>
</dbReference>
<comment type="subcellular location">
    <subcellularLocation>
        <location evidence="1">Cell membrane</location>
        <topology evidence="1">Multi-pass membrane protein</topology>
    </subcellularLocation>
</comment>
<name>A0AAD1MUZ7_9MYCO</name>
<feature type="transmembrane region" description="Helical" evidence="7">
    <location>
        <begin position="353"/>
        <end position="371"/>
    </location>
</feature>
<dbReference type="NCBIfam" id="TIGR03920">
    <property type="entry name" value="T7SS_EccD"/>
    <property type="match status" value="1"/>
</dbReference>
<feature type="domain" description="EccD-like transmembrane" evidence="8">
    <location>
        <begin position="109"/>
        <end position="433"/>
    </location>
</feature>
<dbReference type="Gene3D" id="3.10.20.90">
    <property type="entry name" value="Phosphatidylinositol 3-kinase Catalytic Subunit, Chain A, domain 1"/>
    <property type="match status" value="1"/>
</dbReference>
<evidence type="ECO:0000256" key="6">
    <source>
        <dbReference type="ARBA" id="ARBA00023136"/>
    </source>
</evidence>
<keyword evidence="3" id="KW-1003">Cell membrane</keyword>
<keyword evidence="5 7" id="KW-1133">Transmembrane helix</keyword>
<feature type="transmembrane region" description="Helical" evidence="7">
    <location>
        <begin position="221"/>
        <end position="239"/>
    </location>
</feature>
<evidence type="ECO:0000256" key="4">
    <source>
        <dbReference type="ARBA" id="ARBA00022692"/>
    </source>
</evidence>
<feature type="transmembrane region" description="Helical" evidence="7">
    <location>
        <begin position="163"/>
        <end position="185"/>
    </location>
</feature>
<feature type="transmembrane region" description="Helical" evidence="7">
    <location>
        <begin position="323"/>
        <end position="341"/>
    </location>
</feature>
<evidence type="ECO:0000313" key="10">
    <source>
        <dbReference type="Proteomes" id="UP000466607"/>
    </source>
</evidence>
<evidence type="ECO:0000256" key="7">
    <source>
        <dbReference type="SAM" id="Phobius"/>
    </source>
</evidence>
<dbReference type="RefSeq" id="WP_134054152.1">
    <property type="nucleotide sequence ID" value="NZ_AP022586.1"/>
</dbReference>
<proteinExistence type="inferred from homology"/>
<feature type="transmembrane region" description="Helical" evidence="7">
    <location>
        <begin position="245"/>
        <end position="274"/>
    </location>
</feature>
<keyword evidence="6 7" id="KW-0472">Membrane</keyword>
<evidence type="ECO:0000259" key="8">
    <source>
        <dbReference type="Pfam" id="PF19053"/>
    </source>
</evidence>
<dbReference type="AlphaFoldDB" id="A0AAD1MUZ7"/>